<protein>
    <submittedName>
        <fullName evidence="1">DUF6157 family protein</fullName>
    </submittedName>
</protein>
<organism evidence="1 2">
    <name type="scientific">Paenibacillus medicaginis</name>
    <dbReference type="NCBI Taxonomy" id="1470560"/>
    <lineage>
        <taxon>Bacteria</taxon>
        <taxon>Bacillati</taxon>
        <taxon>Bacillota</taxon>
        <taxon>Bacilli</taxon>
        <taxon>Bacillales</taxon>
        <taxon>Paenibacillaceae</taxon>
        <taxon>Paenibacillus</taxon>
    </lineage>
</organism>
<sequence length="148" mass="16774">MNLNYYNTFIAVSPDCSATKSVIPPEKAGKPTKAGIEYELAAGQPYFYTQEELLYQVYVRHKEIPEEELEQRGAEIRSAFFGKSQACLRASMLPKKFGWGIHFNAKGKLALVPVESEQYRSYAAGEHEEIKVIPAMRNVRPSKSNLRE</sequence>
<dbReference type="EMBL" id="JBHIRY010000008">
    <property type="protein sequence ID" value="MFB5760902.1"/>
    <property type="molecule type" value="Genomic_DNA"/>
</dbReference>
<comment type="caution">
    <text evidence="1">The sequence shown here is derived from an EMBL/GenBank/DDBJ whole genome shotgun (WGS) entry which is preliminary data.</text>
</comment>
<gene>
    <name evidence="1" type="ORF">ACE5LO_10910</name>
</gene>
<proteinExistence type="predicted"/>
<evidence type="ECO:0000313" key="1">
    <source>
        <dbReference type="EMBL" id="MFB5760902.1"/>
    </source>
</evidence>
<dbReference type="Proteomes" id="UP001580430">
    <property type="component" value="Unassembled WGS sequence"/>
</dbReference>
<dbReference type="InterPro" id="IPR046155">
    <property type="entry name" value="DUF6157"/>
</dbReference>
<reference evidence="1 2" key="1">
    <citation type="submission" date="2024-09" db="EMBL/GenBank/DDBJ databases">
        <title>Paenibacillus zeirhizospherea sp. nov., isolated from surface of the maize (Zea mays) roots in a horticulture field, Hungary.</title>
        <authorList>
            <person name="Marton D."/>
            <person name="Farkas M."/>
            <person name="Bedics A."/>
            <person name="Toth E."/>
            <person name="Tancsics A."/>
            <person name="Boka K."/>
            <person name="Marati G."/>
            <person name="Kriszt B."/>
            <person name="Cserhati M."/>
        </authorList>
    </citation>
    <scope>NUCLEOTIDE SEQUENCE [LARGE SCALE GENOMIC DNA]</scope>
    <source>
        <strain evidence="1 2">JCM 18446</strain>
    </source>
</reference>
<dbReference type="RefSeq" id="WP_375520048.1">
    <property type="nucleotide sequence ID" value="NZ_JBHIRY010000008.1"/>
</dbReference>
<accession>A0ABV5C3P3</accession>
<keyword evidence="2" id="KW-1185">Reference proteome</keyword>
<dbReference type="Pfam" id="PF19654">
    <property type="entry name" value="DUF6157"/>
    <property type="match status" value="1"/>
</dbReference>
<evidence type="ECO:0000313" key="2">
    <source>
        <dbReference type="Proteomes" id="UP001580430"/>
    </source>
</evidence>
<name>A0ABV5C3P3_9BACL</name>